<dbReference type="EMBL" id="PNBA02000009">
    <property type="protein sequence ID" value="KAG6413812.1"/>
    <property type="molecule type" value="Genomic_DNA"/>
</dbReference>
<protein>
    <recommendedName>
        <fullName evidence="1">DUF8040 domain-containing protein</fullName>
    </recommendedName>
</protein>
<evidence type="ECO:0000313" key="2">
    <source>
        <dbReference type="EMBL" id="KAG6413812.1"/>
    </source>
</evidence>
<dbReference type="Pfam" id="PF26138">
    <property type="entry name" value="DUF8040"/>
    <property type="match status" value="1"/>
</dbReference>
<keyword evidence="3" id="KW-1185">Reference proteome</keyword>
<dbReference type="PANTHER" id="PTHR22930">
    <property type="match status" value="1"/>
</dbReference>
<dbReference type="Proteomes" id="UP000298416">
    <property type="component" value="Unassembled WGS sequence"/>
</dbReference>
<reference evidence="2" key="2">
    <citation type="submission" date="2020-08" db="EMBL/GenBank/DDBJ databases">
        <title>Plant Genome Project.</title>
        <authorList>
            <person name="Zhang R.-G."/>
        </authorList>
    </citation>
    <scope>NUCLEOTIDE SEQUENCE</scope>
    <source>
        <strain evidence="2">Huo1</strain>
        <tissue evidence="2">Leaf</tissue>
    </source>
</reference>
<comment type="caution">
    <text evidence="2">The sequence shown here is derived from an EMBL/GenBank/DDBJ whole genome shotgun (WGS) entry which is preliminary data.</text>
</comment>
<feature type="domain" description="DUF8040" evidence="1">
    <location>
        <begin position="15"/>
        <end position="95"/>
    </location>
</feature>
<dbReference type="InterPro" id="IPR058353">
    <property type="entry name" value="DUF8040"/>
</dbReference>
<reference evidence="2" key="1">
    <citation type="submission" date="2018-01" db="EMBL/GenBank/DDBJ databases">
        <authorList>
            <person name="Mao J.F."/>
        </authorList>
    </citation>
    <scope>NUCLEOTIDE SEQUENCE</scope>
    <source>
        <strain evidence="2">Huo1</strain>
        <tissue evidence="2">Leaf</tissue>
    </source>
</reference>
<dbReference type="PANTHER" id="PTHR22930:SF293">
    <property type="entry name" value="PROTEIN ALP1-LIKE"/>
    <property type="match status" value="1"/>
</dbReference>
<dbReference type="AlphaFoldDB" id="A0A8X8XJ58"/>
<evidence type="ECO:0000313" key="3">
    <source>
        <dbReference type="Proteomes" id="UP000298416"/>
    </source>
</evidence>
<evidence type="ECO:0000259" key="1">
    <source>
        <dbReference type="Pfam" id="PF26138"/>
    </source>
</evidence>
<name>A0A8X8XJ58_SALSN</name>
<dbReference type="InterPro" id="IPR045249">
    <property type="entry name" value="HARBI1-like"/>
</dbReference>
<proteinExistence type="predicted"/>
<gene>
    <name evidence="2" type="ORF">SASPL_126527</name>
</gene>
<organism evidence="2">
    <name type="scientific">Salvia splendens</name>
    <name type="common">Scarlet sage</name>
    <dbReference type="NCBI Taxonomy" id="180675"/>
    <lineage>
        <taxon>Eukaryota</taxon>
        <taxon>Viridiplantae</taxon>
        <taxon>Streptophyta</taxon>
        <taxon>Embryophyta</taxon>
        <taxon>Tracheophyta</taxon>
        <taxon>Spermatophyta</taxon>
        <taxon>Magnoliopsida</taxon>
        <taxon>eudicotyledons</taxon>
        <taxon>Gunneridae</taxon>
        <taxon>Pentapetalae</taxon>
        <taxon>asterids</taxon>
        <taxon>lamiids</taxon>
        <taxon>Lamiales</taxon>
        <taxon>Lamiaceae</taxon>
        <taxon>Nepetoideae</taxon>
        <taxon>Mentheae</taxon>
        <taxon>Salviinae</taxon>
        <taxon>Salvia</taxon>
        <taxon>Salvia subgen. Calosphace</taxon>
        <taxon>core Calosphace</taxon>
    </lineage>
</organism>
<accession>A0A8X8XJ58</accession>
<sequence>MPQQVRHMNRLTGVSDVSCLENLQMDRNAFGRLCIRLRQTGDVVDGRFVTVEEQAAMILGILAHHKKVRVVKFNHWRSGYTVSKYVHVVLRAVIKLHRTFWVVPEAMDDDCEDHKWKWFESCYQGEATKGQHIQGRWISPRGFGLFDASDEPPGDNFGTGTWKLRGILRARVVFIMGFP</sequence>